<keyword evidence="4" id="KW-1185">Reference proteome</keyword>
<feature type="region of interest" description="Disordered" evidence="1">
    <location>
        <begin position="281"/>
        <end position="306"/>
    </location>
</feature>
<evidence type="ECO:0000256" key="2">
    <source>
        <dbReference type="SAM" id="Phobius"/>
    </source>
</evidence>
<proteinExistence type="predicted"/>
<feature type="region of interest" description="Disordered" evidence="1">
    <location>
        <begin position="1"/>
        <end position="143"/>
    </location>
</feature>
<name>A0ABP7B5W2_9MICO</name>
<evidence type="ECO:0000256" key="1">
    <source>
        <dbReference type="SAM" id="MobiDB-lite"/>
    </source>
</evidence>
<feature type="transmembrane region" description="Helical" evidence="2">
    <location>
        <begin position="204"/>
        <end position="221"/>
    </location>
</feature>
<organism evidence="3 4">
    <name type="scientific">Microbacterium marinilacus</name>
    <dbReference type="NCBI Taxonomy" id="415209"/>
    <lineage>
        <taxon>Bacteria</taxon>
        <taxon>Bacillati</taxon>
        <taxon>Actinomycetota</taxon>
        <taxon>Actinomycetes</taxon>
        <taxon>Micrococcales</taxon>
        <taxon>Microbacteriaceae</taxon>
        <taxon>Microbacterium</taxon>
    </lineage>
</organism>
<accession>A0ABP7B5W2</accession>
<dbReference type="RefSeq" id="WP_221855901.1">
    <property type="nucleotide sequence ID" value="NZ_BAAAYV010000005.1"/>
</dbReference>
<evidence type="ECO:0008006" key="5">
    <source>
        <dbReference type="Google" id="ProtNLM"/>
    </source>
</evidence>
<evidence type="ECO:0000313" key="3">
    <source>
        <dbReference type="EMBL" id="GAA3650464.1"/>
    </source>
</evidence>
<dbReference type="Proteomes" id="UP001410795">
    <property type="component" value="Unassembled WGS sequence"/>
</dbReference>
<feature type="compositionally biased region" description="Pro residues" evidence="1">
    <location>
        <begin position="11"/>
        <end position="31"/>
    </location>
</feature>
<protein>
    <recommendedName>
        <fullName evidence="5">DUF4190 domain-containing protein</fullName>
    </recommendedName>
</protein>
<reference evidence="4" key="1">
    <citation type="journal article" date="2019" name="Int. J. Syst. Evol. Microbiol.">
        <title>The Global Catalogue of Microorganisms (GCM) 10K type strain sequencing project: providing services to taxonomists for standard genome sequencing and annotation.</title>
        <authorList>
            <consortium name="The Broad Institute Genomics Platform"/>
            <consortium name="The Broad Institute Genome Sequencing Center for Infectious Disease"/>
            <person name="Wu L."/>
            <person name="Ma J."/>
        </authorList>
    </citation>
    <scope>NUCLEOTIDE SEQUENCE [LARGE SCALE GENOMIC DNA]</scope>
    <source>
        <strain evidence="4">JCM 16546</strain>
    </source>
</reference>
<feature type="transmembrane region" description="Helical" evidence="2">
    <location>
        <begin position="228"/>
        <end position="250"/>
    </location>
</feature>
<keyword evidence="2" id="KW-1133">Transmembrane helix</keyword>
<comment type="caution">
    <text evidence="3">The sequence shown here is derived from an EMBL/GenBank/DDBJ whole genome shotgun (WGS) entry which is preliminary data.</text>
</comment>
<sequence length="446" mass="44596">MSLPPHDGDGTPPPPPAPDGSGQPPLPPEPPLTGQAPADDDTPEFAPPTAQVPPSEPAPDLPAPPAPEYSVPPAPEYTVPPAPEFAPPPAPDFAAPQTGDPAQASFPGASPEGYPAAAPLPPYAATPQDPGTQQGYPGGPASPYGSAPYGGAPYGGSPYGGAPYGGAPSGPPSPGKGLAITALVLGIVGMLGIVVALIPFFGFIALLVPLAAIVVGLIALVRKRPGKGLAITGTVLGGVALILCALTTTLTTSAVVRFAEDSGSIMQEICDDAGLTEAECEEMQQPGGVPSDEGSEPEGSGDAPVTSTGQLAADAIVVGEAFEVELDGAVVAVTIDSVDTTTEALPGDPMGGDGEYLVLDTTWEVTSGSLATLEGYYNTTLLYGEYGMPAMPVIFFDDALAAEDVQAGDVVAGLIAYDISDADAPFVLTINDEALDDVFAGEVPLP</sequence>
<gene>
    <name evidence="3" type="ORF">GCM10022202_07640</name>
</gene>
<dbReference type="EMBL" id="BAAAYV010000005">
    <property type="protein sequence ID" value="GAA3650464.1"/>
    <property type="molecule type" value="Genomic_DNA"/>
</dbReference>
<feature type="compositionally biased region" description="Pro residues" evidence="1">
    <location>
        <begin position="50"/>
        <end position="91"/>
    </location>
</feature>
<keyword evidence="2" id="KW-0812">Transmembrane</keyword>
<keyword evidence="2" id="KW-0472">Membrane</keyword>
<evidence type="ECO:0000313" key="4">
    <source>
        <dbReference type="Proteomes" id="UP001410795"/>
    </source>
</evidence>